<keyword evidence="1" id="KW-1133">Transmembrane helix</keyword>
<comment type="caution">
    <text evidence="2">The sequence shown here is derived from an EMBL/GenBank/DDBJ whole genome shotgun (WGS) entry which is preliminary data.</text>
</comment>
<dbReference type="Proteomes" id="UP000217918">
    <property type="component" value="Unassembled WGS sequence"/>
</dbReference>
<keyword evidence="1" id="KW-0472">Membrane</keyword>
<reference evidence="2 3" key="1">
    <citation type="submission" date="2017-09" db="EMBL/GenBank/DDBJ databases">
        <title>Genome sequence of Lactobacillus brevis D7.</title>
        <authorList>
            <person name="Kwon M.-S."/>
            <person name="Lim S.K."/>
            <person name="Choi H.-J."/>
        </authorList>
    </citation>
    <scope>NUCLEOTIDE SEQUENCE [LARGE SCALE GENOMIC DNA]</scope>
    <source>
        <strain evidence="2 3">D7</strain>
    </source>
</reference>
<dbReference type="EMBL" id="NVYO01000001">
    <property type="protein sequence ID" value="PBQ24654.1"/>
    <property type="molecule type" value="Genomic_DNA"/>
</dbReference>
<name>A0A2A3TZX2_LEVBR</name>
<accession>A0A2A3TZX2</accession>
<dbReference type="RefSeq" id="WP_096110361.1">
    <property type="nucleotide sequence ID" value="NZ_NVYO01000001.1"/>
</dbReference>
<evidence type="ECO:0000256" key="1">
    <source>
        <dbReference type="SAM" id="Phobius"/>
    </source>
</evidence>
<gene>
    <name evidence="2" type="ORF">CNR29_11745</name>
</gene>
<organism evidence="2 3">
    <name type="scientific">Levilactobacillus brevis</name>
    <name type="common">Lactobacillus brevis</name>
    <dbReference type="NCBI Taxonomy" id="1580"/>
    <lineage>
        <taxon>Bacteria</taxon>
        <taxon>Bacillati</taxon>
        <taxon>Bacillota</taxon>
        <taxon>Bacilli</taxon>
        <taxon>Lactobacillales</taxon>
        <taxon>Lactobacillaceae</taxon>
        <taxon>Levilactobacillus</taxon>
    </lineage>
</organism>
<evidence type="ECO:0000313" key="2">
    <source>
        <dbReference type="EMBL" id="PBQ24654.1"/>
    </source>
</evidence>
<protein>
    <recommendedName>
        <fullName evidence="4">Na+/H+ antiporter</fullName>
    </recommendedName>
</protein>
<evidence type="ECO:0000313" key="3">
    <source>
        <dbReference type="Proteomes" id="UP000217918"/>
    </source>
</evidence>
<keyword evidence="1" id="KW-0812">Transmembrane</keyword>
<proteinExistence type="predicted"/>
<evidence type="ECO:0008006" key="4">
    <source>
        <dbReference type="Google" id="ProtNLM"/>
    </source>
</evidence>
<feature type="transmembrane region" description="Helical" evidence="1">
    <location>
        <begin position="29"/>
        <end position="49"/>
    </location>
</feature>
<dbReference type="AlphaFoldDB" id="A0A2A3TZX2"/>
<sequence length="76" mass="8694">MDTIFLLLFLVVAAIIANLIHYRLTRIPVAFLQIGMGLLLALLPVYHNFHLEPEVFMFAPSLQFKCNTLATRPKRP</sequence>